<sequence length="490" mass="55105">MLDQYRFALVDLETTGGQARDDQIMEIAIRLDDGCGRSLGQWQSLVDPQCSIPFFIQNLTGISPATVRGQPRFADVVDTVWGYLEGAILVAHNAKFDAGFLRHHLRSFGYEYEPKVLCTLKLARTLYPDWPKHGLEAICHRIGFYSPVHHRAMADVDAMKAFLDYAREDKGEAVFNFELGLQLGLPVLPPSLSQEDIDAIPRQPGVYRLLGEAGELLYLGGATSLQAQVLHHFANCSGDSKATKLARRVWGIQWQVLAGDLSVGFYLSTALRYETPLMQRRPKAAGKPCCVRFVVNENDLTQLRFRSGLPASVVQSGELFAIFRDRKQAKARVAELAKESGLCLYLLDILAEGEQCACANCALPNDGVPINGAVEPQNTNQKIIAALSSYLYTPWPFEEPVFICERNASGFAEWHLVNDWRYYGSFVWDADAKLMREHIVPREEGEAQIDLESAQRRCEQVKDFQYEHYRLIKAFIDELPCQTLSDFFAV</sequence>
<dbReference type="Gene3D" id="3.40.1440.10">
    <property type="entry name" value="GIY-YIG endonuclease"/>
    <property type="match status" value="1"/>
</dbReference>
<keyword evidence="2" id="KW-0378">Hydrolase</keyword>
<evidence type="ECO:0000256" key="3">
    <source>
        <dbReference type="ARBA" id="ARBA00025483"/>
    </source>
</evidence>
<dbReference type="PANTHER" id="PTHR30231:SF37">
    <property type="entry name" value="EXODEOXYRIBONUCLEASE 10"/>
    <property type="match status" value="1"/>
</dbReference>
<evidence type="ECO:0000256" key="2">
    <source>
        <dbReference type="ARBA" id="ARBA00022839"/>
    </source>
</evidence>
<gene>
    <name evidence="6" type="ORF">C0068_17615</name>
</gene>
<dbReference type="OrthoDB" id="9803913at2"/>
<dbReference type="InterPro" id="IPR036397">
    <property type="entry name" value="RNaseH_sf"/>
</dbReference>
<keyword evidence="2" id="KW-0269">Exonuclease</keyword>
<proteinExistence type="predicted"/>
<dbReference type="PANTHER" id="PTHR30231">
    <property type="entry name" value="DNA POLYMERASE III SUBUNIT EPSILON"/>
    <property type="match status" value="1"/>
</dbReference>
<dbReference type="InterPro" id="IPR012337">
    <property type="entry name" value="RNaseH-like_sf"/>
</dbReference>
<evidence type="ECO:0000256" key="1">
    <source>
        <dbReference type="ARBA" id="ARBA00022722"/>
    </source>
</evidence>
<evidence type="ECO:0000313" key="6">
    <source>
        <dbReference type="EMBL" id="POP51452.1"/>
    </source>
</evidence>
<comment type="subunit">
    <text evidence="4">DNA polymerase III contains a core (composed of alpha, epsilon and theta chains) that associates with a tau subunit. This core dimerizes to form the POLIII' complex. PolIII' associates with the gamma complex (composed of gamma, delta, delta', psi and chi chains) and with the beta chain to form the complete DNA polymerase III complex.</text>
</comment>
<dbReference type="InterPro" id="IPR000305">
    <property type="entry name" value="GIY-YIG_endonuc"/>
</dbReference>
<dbReference type="AlphaFoldDB" id="A0A2S4HBS6"/>
<dbReference type="GO" id="GO:0045004">
    <property type="term" value="P:DNA replication proofreading"/>
    <property type="evidence" value="ECO:0007669"/>
    <property type="project" value="TreeGrafter"/>
</dbReference>
<dbReference type="GO" id="GO:0008408">
    <property type="term" value="F:3'-5' exonuclease activity"/>
    <property type="evidence" value="ECO:0007669"/>
    <property type="project" value="TreeGrafter"/>
</dbReference>
<evidence type="ECO:0000313" key="7">
    <source>
        <dbReference type="Proteomes" id="UP000237222"/>
    </source>
</evidence>
<dbReference type="SUPFAM" id="SSF53098">
    <property type="entry name" value="Ribonuclease H-like"/>
    <property type="match status" value="1"/>
</dbReference>
<dbReference type="RefSeq" id="WP_103685787.1">
    <property type="nucleotide sequence ID" value="NZ_PQGG01000040.1"/>
</dbReference>
<dbReference type="PROSITE" id="PS50164">
    <property type="entry name" value="GIY_YIG"/>
    <property type="match status" value="1"/>
</dbReference>
<name>A0A2S4HBS6_9GAMM</name>
<dbReference type="FunFam" id="3.30.420.10:FF:000045">
    <property type="entry name" value="3'-5' exonuclease DinG"/>
    <property type="match status" value="1"/>
</dbReference>
<dbReference type="CDD" id="cd06127">
    <property type="entry name" value="DEDDh"/>
    <property type="match status" value="1"/>
</dbReference>
<reference evidence="6" key="1">
    <citation type="submission" date="2018-01" db="EMBL/GenBank/DDBJ databases">
        <authorList>
            <person name="Yu X.-D."/>
        </authorList>
    </citation>
    <scope>NUCLEOTIDE SEQUENCE</scope>
    <source>
        <strain evidence="6">ZX-21</strain>
    </source>
</reference>
<dbReference type="InterPro" id="IPR035901">
    <property type="entry name" value="GIY-YIG_endonuc_sf"/>
</dbReference>
<accession>A0A2S4HBS6</accession>
<dbReference type="GO" id="GO:0003676">
    <property type="term" value="F:nucleic acid binding"/>
    <property type="evidence" value="ECO:0007669"/>
    <property type="project" value="InterPro"/>
</dbReference>
<feature type="domain" description="GIY-YIG" evidence="5">
    <location>
        <begin position="202"/>
        <end position="287"/>
    </location>
</feature>
<comment type="function">
    <text evidence="3">DNA polymerase III is a complex, multichain enzyme responsible for most of the replicative synthesis in bacteria. The epsilon subunit contain the editing function and is a proofreading 3'-5' exonuclease.</text>
</comment>
<dbReference type="EMBL" id="PQGG01000040">
    <property type="protein sequence ID" value="POP51452.1"/>
    <property type="molecule type" value="Genomic_DNA"/>
</dbReference>
<dbReference type="SMART" id="SM00479">
    <property type="entry name" value="EXOIII"/>
    <property type="match status" value="1"/>
</dbReference>
<keyword evidence="1" id="KW-0540">Nuclease</keyword>
<organism evidence="6 7">
    <name type="scientific">Zhongshania marina</name>
    <dbReference type="NCBI Taxonomy" id="2304603"/>
    <lineage>
        <taxon>Bacteria</taxon>
        <taxon>Pseudomonadati</taxon>
        <taxon>Pseudomonadota</taxon>
        <taxon>Gammaproteobacteria</taxon>
        <taxon>Cellvibrionales</taxon>
        <taxon>Spongiibacteraceae</taxon>
        <taxon>Zhongshania</taxon>
    </lineage>
</organism>
<dbReference type="Gene3D" id="3.30.420.10">
    <property type="entry name" value="Ribonuclease H-like superfamily/Ribonuclease H"/>
    <property type="match status" value="1"/>
</dbReference>
<dbReference type="GO" id="GO:0005829">
    <property type="term" value="C:cytosol"/>
    <property type="evidence" value="ECO:0007669"/>
    <property type="project" value="TreeGrafter"/>
</dbReference>
<evidence type="ECO:0000259" key="5">
    <source>
        <dbReference type="PROSITE" id="PS50164"/>
    </source>
</evidence>
<dbReference type="InterPro" id="IPR013520">
    <property type="entry name" value="Ribonucl_H"/>
</dbReference>
<protein>
    <recommendedName>
        <fullName evidence="5">GIY-YIG domain-containing protein</fullName>
    </recommendedName>
</protein>
<evidence type="ECO:0000256" key="4">
    <source>
        <dbReference type="ARBA" id="ARBA00026073"/>
    </source>
</evidence>
<dbReference type="Proteomes" id="UP000237222">
    <property type="component" value="Unassembled WGS sequence"/>
</dbReference>
<comment type="caution">
    <text evidence="6">The sequence shown here is derived from an EMBL/GenBank/DDBJ whole genome shotgun (WGS) entry which is preliminary data.</text>
</comment>
<dbReference type="Pfam" id="PF00929">
    <property type="entry name" value="RNase_T"/>
    <property type="match status" value="1"/>
</dbReference>